<dbReference type="PANTHER" id="PTHR31005:SF8">
    <property type="entry name" value="DUF4139 DOMAIN-CONTAINING PROTEIN"/>
    <property type="match status" value="1"/>
</dbReference>
<sequence>MICAVLFSMQSAAQTITAKPNVYAVTVYMLGAELHCSAEASLPKGKSTVLLPGLSPQLNAGSIRFSIESGDATILSVSSRTNYLESKSDNKQIKTLKDSVEIINDQLTRIAMSRETFMKEKDLLFKNQSIGGTENGVKVEEIQRSADFFRLRSNQINDELFILAKNESKYRETLARLQSELAELNATYNPPSSEIELSVMNQREGKVKFDFSYMVNGCGWAPKYDIRADGIDKPIQMVYRANLFNNSGVDWIDAKIKLSTAEPGKSATRPTLDKWALNYGYDVQDASINNVMNYDQRMTIDAKKEEGSAIAGYETIRVDELSQEFEIALPYTILSDSKAYTVDVNSFDLPASFEYSAVPKMDRDAFLVARITDWNKLNLVSGHASVFYAGTFVGQSYINTSTVADTMSISLGRDKRIIIKRAQKMEDSKSQVIGNSIKETFMYEIVVRNNKESAVSITLQDQVPVSQNSDISVDVINISGGTLDPLSGIITWKMTLQPGETKQLILNYSIKYPKNQKVEKQRYRSMKNARFL</sequence>
<evidence type="ECO:0000259" key="2">
    <source>
        <dbReference type="Pfam" id="PF13600"/>
    </source>
</evidence>
<dbReference type="Pfam" id="PF13598">
    <property type="entry name" value="DUF4139"/>
    <property type="match status" value="1"/>
</dbReference>
<name>A0A644XIT3_9ZZZZ</name>
<organism evidence="3">
    <name type="scientific">bioreactor metagenome</name>
    <dbReference type="NCBI Taxonomy" id="1076179"/>
    <lineage>
        <taxon>unclassified sequences</taxon>
        <taxon>metagenomes</taxon>
        <taxon>ecological metagenomes</taxon>
    </lineage>
</organism>
<dbReference type="AlphaFoldDB" id="A0A644XIT3"/>
<accession>A0A644XIT3</accession>
<dbReference type="PANTHER" id="PTHR31005">
    <property type="entry name" value="DUF4139 DOMAIN-CONTAINING PROTEIN"/>
    <property type="match status" value="1"/>
</dbReference>
<dbReference type="InterPro" id="IPR037291">
    <property type="entry name" value="DUF4139"/>
</dbReference>
<dbReference type="InterPro" id="IPR025554">
    <property type="entry name" value="DUF4140"/>
</dbReference>
<proteinExistence type="predicted"/>
<evidence type="ECO:0000259" key="1">
    <source>
        <dbReference type="Pfam" id="PF13598"/>
    </source>
</evidence>
<protein>
    <recommendedName>
        <fullName evidence="4">DUF4139 domain-containing protein</fullName>
    </recommendedName>
</protein>
<feature type="domain" description="DUF4139" evidence="1">
    <location>
        <begin position="210"/>
        <end position="514"/>
    </location>
</feature>
<gene>
    <name evidence="3" type="ORF">SDC9_62069</name>
</gene>
<feature type="domain" description="DUF4140" evidence="2">
    <location>
        <begin position="25"/>
        <end position="123"/>
    </location>
</feature>
<comment type="caution">
    <text evidence="3">The sequence shown here is derived from an EMBL/GenBank/DDBJ whole genome shotgun (WGS) entry which is preliminary data.</text>
</comment>
<reference evidence="3" key="1">
    <citation type="submission" date="2019-08" db="EMBL/GenBank/DDBJ databases">
        <authorList>
            <person name="Kucharzyk K."/>
            <person name="Murdoch R.W."/>
            <person name="Higgins S."/>
            <person name="Loffler F."/>
        </authorList>
    </citation>
    <scope>NUCLEOTIDE SEQUENCE</scope>
</reference>
<dbReference type="Pfam" id="PF13600">
    <property type="entry name" value="DUF4140"/>
    <property type="match status" value="1"/>
</dbReference>
<evidence type="ECO:0000313" key="3">
    <source>
        <dbReference type="EMBL" id="MPM15698.1"/>
    </source>
</evidence>
<dbReference type="NCBIfam" id="TIGR02231">
    <property type="entry name" value="mucoidy inhibitor MuiA family protein"/>
    <property type="match status" value="1"/>
</dbReference>
<dbReference type="InterPro" id="IPR011935">
    <property type="entry name" value="CHP02231"/>
</dbReference>
<dbReference type="EMBL" id="VSSQ01002485">
    <property type="protein sequence ID" value="MPM15698.1"/>
    <property type="molecule type" value="Genomic_DNA"/>
</dbReference>
<evidence type="ECO:0008006" key="4">
    <source>
        <dbReference type="Google" id="ProtNLM"/>
    </source>
</evidence>